<evidence type="ECO:0000313" key="2">
    <source>
        <dbReference type="EMBL" id="GLB45031.1"/>
    </source>
</evidence>
<evidence type="ECO:0000313" key="3">
    <source>
        <dbReference type="Proteomes" id="UP001063166"/>
    </source>
</evidence>
<dbReference type="AlphaFoldDB" id="A0A9P3Q1M9"/>
<protein>
    <submittedName>
        <fullName evidence="2">Uncharacterized protein</fullName>
    </submittedName>
</protein>
<keyword evidence="3" id="KW-1185">Reference proteome</keyword>
<sequence>MASPSLSPSRWCVPWSYSATSSSEKSSCDTQIPSPRPPSGRSATAAACLGRAECRLARAGAYASENHIFPRRHRRREVLIEQHAIESCPTSNLVVNGYAKPYSPSSDGLHSQNPCFYSSQALPPGVHNLRRGRL</sequence>
<accession>A0A9P3Q1M9</accession>
<reference evidence="2" key="1">
    <citation type="submission" date="2022-07" db="EMBL/GenBank/DDBJ databases">
        <title>The genome of Lyophyllum shimeji provides insight into the initial evolution of ectomycorrhizal fungal genome.</title>
        <authorList>
            <person name="Kobayashi Y."/>
            <person name="Shibata T."/>
            <person name="Hirakawa H."/>
            <person name="Shigenobu S."/>
            <person name="Nishiyama T."/>
            <person name="Yamada A."/>
            <person name="Hasebe M."/>
            <person name="Kawaguchi M."/>
        </authorList>
    </citation>
    <scope>NUCLEOTIDE SEQUENCE</scope>
    <source>
        <strain evidence="2">AT787</strain>
    </source>
</reference>
<dbReference type="Proteomes" id="UP001063166">
    <property type="component" value="Unassembled WGS sequence"/>
</dbReference>
<gene>
    <name evidence="2" type="ORF">LshimejAT787_1901090</name>
</gene>
<dbReference type="EMBL" id="BRPK01000019">
    <property type="protein sequence ID" value="GLB45031.1"/>
    <property type="molecule type" value="Genomic_DNA"/>
</dbReference>
<feature type="region of interest" description="Disordered" evidence="1">
    <location>
        <begin position="17"/>
        <end position="42"/>
    </location>
</feature>
<proteinExistence type="predicted"/>
<evidence type="ECO:0000256" key="1">
    <source>
        <dbReference type="SAM" id="MobiDB-lite"/>
    </source>
</evidence>
<organism evidence="2 3">
    <name type="scientific">Lyophyllum shimeji</name>
    <name type="common">Hon-shimeji</name>
    <name type="synonym">Tricholoma shimeji</name>
    <dbReference type="NCBI Taxonomy" id="47721"/>
    <lineage>
        <taxon>Eukaryota</taxon>
        <taxon>Fungi</taxon>
        <taxon>Dikarya</taxon>
        <taxon>Basidiomycota</taxon>
        <taxon>Agaricomycotina</taxon>
        <taxon>Agaricomycetes</taxon>
        <taxon>Agaricomycetidae</taxon>
        <taxon>Agaricales</taxon>
        <taxon>Tricholomatineae</taxon>
        <taxon>Lyophyllaceae</taxon>
        <taxon>Lyophyllum</taxon>
    </lineage>
</organism>
<name>A0A9P3Q1M9_LYOSH</name>
<comment type="caution">
    <text evidence="2">The sequence shown here is derived from an EMBL/GenBank/DDBJ whole genome shotgun (WGS) entry which is preliminary data.</text>
</comment>